<protein>
    <submittedName>
        <fullName evidence="2">Uncharacterized protein</fullName>
    </submittedName>
</protein>
<name>A0A0D1EMJ9_9RHOB</name>
<reference evidence="2 3" key="1">
    <citation type="submission" date="2015-02" db="EMBL/GenBank/DDBJ databases">
        <title>Genome Sequence of Jannaschia aquimarina DSM28248, a member of the Roseobacter clade.</title>
        <authorList>
            <person name="Voget S."/>
            <person name="Daniel R."/>
        </authorList>
    </citation>
    <scope>NUCLEOTIDE SEQUENCE [LARGE SCALE GENOMIC DNA]</scope>
    <source>
        <strain evidence="2 3">GSW-M26</strain>
    </source>
</reference>
<dbReference type="RefSeq" id="WP_043918252.1">
    <property type="nucleotide sequence ID" value="NZ_FZPF01000006.1"/>
</dbReference>
<dbReference type="STRING" id="935700.jaqu_14240"/>
<organism evidence="2 3">
    <name type="scientific">Jannaschia aquimarina</name>
    <dbReference type="NCBI Taxonomy" id="935700"/>
    <lineage>
        <taxon>Bacteria</taxon>
        <taxon>Pseudomonadati</taxon>
        <taxon>Pseudomonadota</taxon>
        <taxon>Alphaproteobacteria</taxon>
        <taxon>Rhodobacterales</taxon>
        <taxon>Roseobacteraceae</taxon>
        <taxon>Jannaschia</taxon>
    </lineage>
</organism>
<comment type="caution">
    <text evidence="2">The sequence shown here is derived from an EMBL/GenBank/DDBJ whole genome shotgun (WGS) entry which is preliminary data.</text>
</comment>
<dbReference type="Proteomes" id="UP000032232">
    <property type="component" value="Unassembled WGS sequence"/>
</dbReference>
<feature type="region of interest" description="Disordered" evidence="1">
    <location>
        <begin position="65"/>
        <end position="115"/>
    </location>
</feature>
<dbReference type="OrthoDB" id="7651547at2"/>
<evidence type="ECO:0000313" key="3">
    <source>
        <dbReference type="Proteomes" id="UP000032232"/>
    </source>
</evidence>
<dbReference type="PATRIC" id="fig|935700.4.peg.1475"/>
<proteinExistence type="predicted"/>
<dbReference type="AlphaFoldDB" id="A0A0D1EMJ9"/>
<keyword evidence="3" id="KW-1185">Reference proteome</keyword>
<dbReference type="EMBL" id="JYFE01000025">
    <property type="protein sequence ID" value="KIT16925.1"/>
    <property type="molecule type" value="Genomic_DNA"/>
</dbReference>
<sequence>MTKADFERDWVPYRDAILTRWPDLTDGDMQDADGSTAELAKRIAEVDDVSPAEAQRRLHEVLSGPMPADAFADPSHDNRATLKSVDYIPEGEDPLADDRRFGDDDKMANPVGRDR</sequence>
<dbReference type="Gene3D" id="1.10.1470.10">
    <property type="entry name" value="YjbJ"/>
    <property type="match status" value="1"/>
</dbReference>
<dbReference type="InterPro" id="IPR036629">
    <property type="entry name" value="YjbJ_sf"/>
</dbReference>
<accession>A0A0D1EMJ9</accession>
<feature type="compositionally biased region" description="Basic and acidic residues" evidence="1">
    <location>
        <begin position="96"/>
        <end position="115"/>
    </location>
</feature>
<evidence type="ECO:0000256" key="1">
    <source>
        <dbReference type="SAM" id="MobiDB-lite"/>
    </source>
</evidence>
<gene>
    <name evidence="2" type="ORF">jaqu_14240</name>
</gene>
<evidence type="ECO:0000313" key="2">
    <source>
        <dbReference type="EMBL" id="KIT16925.1"/>
    </source>
</evidence>